<sequence>MFPRNVMFVPLVMLQFLLSRNFLGKNTQRTFNKTIWNSLEGVDENLKSIVFSSKKLTHIGFNKYNLEEMLVELIETCCQKGFLPVSLSDLSKYEDKVPANDYSIEHNT</sequence>
<proteinExistence type="predicted"/>
<dbReference type="AlphaFoldDB" id="A0ABC8M5Z4"/>
<comment type="caution">
    <text evidence="2">The sequence shown here is derived from an EMBL/GenBank/DDBJ whole genome shotgun (WGS) entry which is preliminary data.</text>
</comment>
<dbReference type="Gene3D" id="3.40.50.720">
    <property type="entry name" value="NAD(P)-binding Rossmann-like Domain"/>
    <property type="match status" value="1"/>
</dbReference>
<name>A0ABC8M5Z4_ERUVS</name>
<organism evidence="2 3">
    <name type="scientific">Eruca vesicaria subsp. sativa</name>
    <name type="common">Garden rocket</name>
    <name type="synonym">Eruca sativa</name>
    <dbReference type="NCBI Taxonomy" id="29727"/>
    <lineage>
        <taxon>Eukaryota</taxon>
        <taxon>Viridiplantae</taxon>
        <taxon>Streptophyta</taxon>
        <taxon>Embryophyta</taxon>
        <taxon>Tracheophyta</taxon>
        <taxon>Spermatophyta</taxon>
        <taxon>Magnoliopsida</taxon>
        <taxon>eudicotyledons</taxon>
        <taxon>Gunneridae</taxon>
        <taxon>Pentapetalae</taxon>
        <taxon>rosids</taxon>
        <taxon>malvids</taxon>
        <taxon>Brassicales</taxon>
        <taxon>Brassicaceae</taxon>
        <taxon>Brassiceae</taxon>
        <taxon>Eruca</taxon>
    </lineage>
</organism>
<accession>A0ABC8M5Z4</accession>
<protein>
    <submittedName>
        <fullName evidence="2">Uncharacterized protein</fullName>
    </submittedName>
</protein>
<evidence type="ECO:0000313" key="3">
    <source>
        <dbReference type="Proteomes" id="UP001642260"/>
    </source>
</evidence>
<keyword evidence="3" id="KW-1185">Reference proteome</keyword>
<evidence type="ECO:0000256" key="1">
    <source>
        <dbReference type="SAM" id="SignalP"/>
    </source>
</evidence>
<feature type="signal peptide" evidence="1">
    <location>
        <begin position="1"/>
        <end position="19"/>
    </location>
</feature>
<gene>
    <name evidence="2" type="ORF">ERUC_LOCUS43670</name>
</gene>
<dbReference type="Proteomes" id="UP001642260">
    <property type="component" value="Unassembled WGS sequence"/>
</dbReference>
<keyword evidence="1" id="KW-0732">Signal</keyword>
<evidence type="ECO:0000313" key="2">
    <source>
        <dbReference type="EMBL" id="CAH8391187.1"/>
    </source>
</evidence>
<feature type="chain" id="PRO_5044834163" evidence="1">
    <location>
        <begin position="20"/>
        <end position="108"/>
    </location>
</feature>
<dbReference type="EMBL" id="CAKOAT010934043">
    <property type="protein sequence ID" value="CAH8391187.1"/>
    <property type="molecule type" value="Genomic_DNA"/>
</dbReference>
<reference evidence="2 3" key="1">
    <citation type="submission" date="2022-03" db="EMBL/GenBank/DDBJ databases">
        <authorList>
            <person name="Macdonald S."/>
            <person name="Ahmed S."/>
            <person name="Newling K."/>
        </authorList>
    </citation>
    <scope>NUCLEOTIDE SEQUENCE [LARGE SCALE GENOMIC DNA]</scope>
</reference>